<proteinExistence type="predicted"/>
<name>A0ACB8T3J4_9AGAM</name>
<sequence>MARPNPPPFYLTPNTTPGGARHASLADLRFPNRSDPPRHHGYHHEPTHPSHVFPAGSPGQSVPAAAHAWSPHFASLTSMFPDSHGGRADINASDSPSFHLSTPHPMAIPPQRPPHASRYQSDPSEVPEHADTPAEPVRAREKKHSCAMCHKSFDRPSTLRKHLLVHTGEKAFACDTCGRRFGVASNLNRHVKRCVLRPVHALHSGGGAQNEASGSSAIPDDSRVSSVGPTPSPPASEAAAPPKPRVKRRRRAPSPVQWVPPSLLQFDLTLFQKSCPVPLTPVLPCDDGRGWEERDSYDDPPPFNPYHPDGWRGKLPGPGRDIVNTSMSMSLGRLIVC</sequence>
<evidence type="ECO:0000313" key="2">
    <source>
        <dbReference type="Proteomes" id="UP000814140"/>
    </source>
</evidence>
<protein>
    <submittedName>
        <fullName evidence="1">Uncharacterized protein</fullName>
    </submittedName>
</protein>
<evidence type="ECO:0000313" key="1">
    <source>
        <dbReference type="EMBL" id="KAI0063254.1"/>
    </source>
</evidence>
<keyword evidence="2" id="KW-1185">Reference proteome</keyword>
<organism evidence="1 2">
    <name type="scientific">Artomyces pyxidatus</name>
    <dbReference type="NCBI Taxonomy" id="48021"/>
    <lineage>
        <taxon>Eukaryota</taxon>
        <taxon>Fungi</taxon>
        <taxon>Dikarya</taxon>
        <taxon>Basidiomycota</taxon>
        <taxon>Agaricomycotina</taxon>
        <taxon>Agaricomycetes</taxon>
        <taxon>Russulales</taxon>
        <taxon>Auriscalpiaceae</taxon>
        <taxon>Artomyces</taxon>
    </lineage>
</organism>
<dbReference type="EMBL" id="MU277204">
    <property type="protein sequence ID" value="KAI0063254.1"/>
    <property type="molecule type" value="Genomic_DNA"/>
</dbReference>
<gene>
    <name evidence="1" type="ORF">BV25DRAFT_1991029</name>
</gene>
<comment type="caution">
    <text evidence="1">The sequence shown here is derived from an EMBL/GenBank/DDBJ whole genome shotgun (WGS) entry which is preliminary data.</text>
</comment>
<dbReference type="Proteomes" id="UP000814140">
    <property type="component" value="Unassembled WGS sequence"/>
</dbReference>
<reference evidence="1" key="1">
    <citation type="submission" date="2021-03" db="EMBL/GenBank/DDBJ databases">
        <authorList>
            <consortium name="DOE Joint Genome Institute"/>
            <person name="Ahrendt S."/>
            <person name="Looney B.P."/>
            <person name="Miyauchi S."/>
            <person name="Morin E."/>
            <person name="Drula E."/>
            <person name="Courty P.E."/>
            <person name="Chicoki N."/>
            <person name="Fauchery L."/>
            <person name="Kohler A."/>
            <person name="Kuo A."/>
            <person name="Labutti K."/>
            <person name="Pangilinan J."/>
            <person name="Lipzen A."/>
            <person name="Riley R."/>
            <person name="Andreopoulos W."/>
            <person name="He G."/>
            <person name="Johnson J."/>
            <person name="Barry K.W."/>
            <person name="Grigoriev I.V."/>
            <person name="Nagy L."/>
            <person name="Hibbett D."/>
            <person name="Henrissat B."/>
            <person name="Matheny P.B."/>
            <person name="Labbe J."/>
            <person name="Martin F."/>
        </authorList>
    </citation>
    <scope>NUCLEOTIDE SEQUENCE</scope>
    <source>
        <strain evidence="1">HHB10654</strain>
    </source>
</reference>
<accession>A0ACB8T3J4</accession>
<reference evidence="1" key="2">
    <citation type="journal article" date="2022" name="New Phytol.">
        <title>Evolutionary transition to the ectomycorrhizal habit in the genomes of a hyperdiverse lineage of mushroom-forming fungi.</title>
        <authorList>
            <person name="Looney B."/>
            <person name="Miyauchi S."/>
            <person name="Morin E."/>
            <person name="Drula E."/>
            <person name="Courty P.E."/>
            <person name="Kohler A."/>
            <person name="Kuo A."/>
            <person name="LaButti K."/>
            <person name="Pangilinan J."/>
            <person name="Lipzen A."/>
            <person name="Riley R."/>
            <person name="Andreopoulos W."/>
            <person name="He G."/>
            <person name="Johnson J."/>
            <person name="Nolan M."/>
            <person name="Tritt A."/>
            <person name="Barry K.W."/>
            <person name="Grigoriev I.V."/>
            <person name="Nagy L.G."/>
            <person name="Hibbett D."/>
            <person name="Henrissat B."/>
            <person name="Matheny P.B."/>
            <person name="Labbe J."/>
            <person name="Martin F.M."/>
        </authorList>
    </citation>
    <scope>NUCLEOTIDE SEQUENCE</scope>
    <source>
        <strain evidence="1">HHB10654</strain>
    </source>
</reference>